<feature type="region of interest" description="Disordered" evidence="1">
    <location>
        <begin position="556"/>
        <end position="606"/>
    </location>
</feature>
<evidence type="ECO:0000256" key="1">
    <source>
        <dbReference type="SAM" id="MobiDB-lite"/>
    </source>
</evidence>
<dbReference type="AlphaFoldDB" id="A0AAN6DVK2"/>
<comment type="caution">
    <text evidence="3">The sequence shown here is derived from an EMBL/GenBank/DDBJ whole genome shotgun (WGS) entry which is preliminary data.</text>
</comment>
<name>A0AAN6DVK2_9EURO</name>
<evidence type="ECO:0000313" key="4">
    <source>
        <dbReference type="Proteomes" id="UP001203852"/>
    </source>
</evidence>
<keyword evidence="4" id="KW-1185">Reference proteome</keyword>
<reference evidence="3" key="1">
    <citation type="journal article" date="2022" name="bioRxiv">
        <title>Deciphering the potential niche of two novel black yeast fungi from a biological soil crust based on their genomes, phenotypes, and melanin regulation.</title>
        <authorList>
            <consortium name="DOE Joint Genome Institute"/>
            <person name="Carr E.C."/>
            <person name="Barton Q."/>
            <person name="Grambo S."/>
            <person name="Sullivan M."/>
            <person name="Renfro C.M."/>
            <person name="Kuo A."/>
            <person name="Pangilinan J."/>
            <person name="Lipzen A."/>
            <person name="Keymanesh K."/>
            <person name="Savage E."/>
            <person name="Barry K."/>
            <person name="Grigoriev I.V."/>
            <person name="Riekhof W.R."/>
            <person name="Harris S.S."/>
        </authorList>
    </citation>
    <scope>NUCLEOTIDE SEQUENCE</scope>
    <source>
        <strain evidence="3">JF 03-4F</strain>
    </source>
</reference>
<evidence type="ECO:0000313" key="3">
    <source>
        <dbReference type="EMBL" id="KAI1611615.1"/>
    </source>
</evidence>
<dbReference type="Pfam" id="PF12937">
    <property type="entry name" value="F-box-like"/>
    <property type="match status" value="1"/>
</dbReference>
<evidence type="ECO:0000259" key="2">
    <source>
        <dbReference type="Pfam" id="PF12937"/>
    </source>
</evidence>
<dbReference type="SUPFAM" id="SSF81383">
    <property type="entry name" value="F-box domain"/>
    <property type="match status" value="1"/>
</dbReference>
<dbReference type="EMBL" id="MU404356">
    <property type="protein sequence ID" value="KAI1611615.1"/>
    <property type="molecule type" value="Genomic_DNA"/>
</dbReference>
<proteinExistence type="predicted"/>
<organism evidence="3 4">
    <name type="scientific">Exophiala viscosa</name>
    <dbReference type="NCBI Taxonomy" id="2486360"/>
    <lineage>
        <taxon>Eukaryota</taxon>
        <taxon>Fungi</taxon>
        <taxon>Dikarya</taxon>
        <taxon>Ascomycota</taxon>
        <taxon>Pezizomycotina</taxon>
        <taxon>Eurotiomycetes</taxon>
        <taxon>Chaetothyriomycetidae</taxon>
        <taxon>Chaetothyriales</taxon>
        <taxon>Herpotrichiellaceae</taxon>
        <taxon>Exophiala</taxon>
    </lineage>
</organism>
<gene>
    <name evidence="3" type="ORF">EDD36DRAFT_294697</name>
</gene>
<dbReference type="Gene3D" id="3.80.10.10">
    <property type="entry name" value="Ribonuclease Inhibitor"/>
    <property type="match status" value="1"/>
</dbReference>
<dbReference type="InterPro" id="IPR032675">
    <property type="entry name" value="LRR_dom_sf"/>
</dbReference>
<feature type="domain" description="F-box" evidence="2">
    <location>
        <begin position="14"/>
        <end position="57"/>
    </location>
</feature>
<sequence>MASLTTMPNRGYTPDLPNEIVVLIIQKCPRATLKNVRLASRSLAQLADPYLWRKIVLVPNDQCILGFVKAMKRSKVARHVTKLTYDARFGSFFHSIKNITPDPALSYTKAEKAQGERLLERAAQGRFQPYEDMSVEVAILIKALRMLPNLREIRVWDYEDTLEMRGDSSQLKVPFFYHKMCQLVKIDPKVVNFCTMAGSSGRSYTKGVLTAAFSAGNRLYTFKTSNVDGRALFGVVPMKPAVALQQLGIYHEVMENLQSLELAFRNDTLVTTANHIQALQSLLRAAKKLKHLRIRLTDCSVSRYQYSDDELMSDLVGLLETPTGGWVSRSLLPRLETLTIDACICHDEDLMQFLKIHSSTLRRLELSNITLLGGEDRRECWVKLIKHFKTDLKLALISFSGWFSNGGRQQWFVAKDSIGDNRLKARVEKYVVDKCICECPLEHIAIKANQSDVEKPGNGEEYEGDLTWTMVYSKRFGDQMDWQLTVPSFGVPSTGAGSAVIPAIDEMDAFEIPFTDEVWESDNLITMSDDEMAAAGFTIVNGDLATKQSPFVYISNGIHPSPPPGLPPPEYGTSSGNGWSYSPGVSTPEPSPPPTPPLQSIVPAPPLQQSALKSIYI</sequence>
<accession>A0AAN6DVK2</accession>
<dbReference type="InterPro" id="IPR036047">
    <property type="entry name" value="F-box-like_dom_sf"/>
</dbReference>
<dbReference type="InterPro" id="IPR001810">
    <property type="entry name" value="F-box_dom"/>
</dbReference>
<feature type="compositionally biased region" description="Pro residues" evidence="1">
    <location>
        <begin position="560"/>
        <end position="570"/>
    </location>
</feature>
<protein>
    <recommendedName>
        <fullName evidence="2">F-box domain-containing protein</fullName>
    </recommendedName>
</protein>
<dbReference type="Proteomes" id="UP001203852">
    <property type="component" value="Unassembled WGS sequence"/>
</dbReference>